<reference evidence="2 3" key="1">
    <citation type="submission" date="2016-10" db="EMBL/GenBank/DDBJ databases">
        <authorList>
            <person name="de Groot N.N."/>
        </authorList>
    </citation>
    <scope>NUCLEOTIDE SEQUENCE [LARGE SCALE GENOMIC DNA]</scope>
    <source>
        <strain evidence="2 3">DSM 11363</strain>
    </source>
</reference>
<accession>A0A1H9Z6Q3</accession>
<dbReference type="AlphaFoldDB" id="A0A1H9Z6Q3"/>
<dbReference type="OrthoDB" id="6992712at2"/>
<name>A0A1H9Z6Q3_9PSED</name>
<sequence length="1146" mass="127544">MTDHIFNNHPRPNPGSLLDHANNEAELSALIVSHLRHAPTLREAARQLLVEQLRQLRPFPNPDALFIHREHAGEADPAPRCLTDALLHALIGDRVYLDDPKAVFSTRKDSSHVAYTLPGFGIGAFRAMCEDLITQLPGILKFNLNAYWEVDEPTFKSIPGESAISGTRKEVFATLQSWVYGHSIRLAVGRGELDAQDETRLSRVVGDTEAKGRYALSLRTSQGTLLPLAGVYAATADDVDAMPLTDDGSHAGVYLFSPAAGVEKFATVSAMSAALMHRLEQDSTRYMLAGCLSLEDQASLESTPGCALQVEYSLLKEKPASHWITRLREKQLGDLNHLLAYAPSIDAEPQARLQMFDDASRLDDLDEALNVRYLELLAIIQERRLPDGIRFAAPEDRHRYDTLAAEQSRCEAIMQAQMAGTESPEIYARSEIAAYLMKHLGFTLDPAKVTINLPDEMAFASGPLNAVYTHTLLGFALDGLPELDQQFSPGVEVDPAYSHPRLDFDFICRLLKDLDLKQRFESELEHRYREQATLDAMAALRASTIALSAWAAKLQGHLSDRGLALIERAQSSFGSTRALSVGGLYLKGGDRRLEDAVVIRETNGDDAFYVLYAPGHPSGRDMFDFDSWRKLSFEVGGWTATARGAQYLLDQTVVNADQHVVPYIESLRLKPSAWNVDSVLFVTVDASSFNGALSSLSHYKIEQMLSRNRFVSSTRAPHITRKDRMAAVVLEQRISALQKAYDSFGVMPWRAAARQECERLIDKHLKASGVPGRIDPDTVFFDLEGSTGNGEPDFGRYTTLRCLTDLFMVGYSEEDYAFAPDAPVYSSIGQDVSGLSGAFVDEMIRGSNYADKYITALRRHTQGLTNSPPPRVRALFARKTHYELRRDALNEYIAGRLTPDQYMWLVRMAASLDTSIVGNTAQTPGTLHILMMEQKTFAGIYVFRPDKDNARLGAWVYTPGAPDGHLFRQEEDVVRSVARPGMSRYYYDRVPYRAQRIIGTLMQKLEMSPEVDGKPYTVGYSTPIRSLEGLHGIAVQHLIVDIDAQTESVAERRLLNTYTFIRKYGGYLADLNPMTKLVWTALHASVDLYRGVQAYQDGDRARARGYFAKAAFGAFKAGRQVRSIRKAEKLKQLEKAKNTTGSLARS</sequence>
<evidence type="ECO:0000313" key="3">
    <source>
        <dbReference type="Proteomes" id="UP000182332"/>
    </source>
</evidence>
<feature type="domain" description="Dermonecrotic toxin N-terminal" evidence="1">
    <location>
        <begin position="754"/>
        <end position="969"/>
    </location>
</feature>
<feature type="domain" description="Dermonecrotic toxin N-terminal" evidence="1">
    <location>
        <begin position="420"/>
        <end position="632"/>
    </location>
</feature>
<dbReference type="Pfam" id="PF20178">
    <property type="entry name" value="ToxA_N"/>
    <property type="match status" value="2"/>
</dbReference>
<dbReference type="Proteomes" id="UP000182332">
    <property type="component" value="Unassembled WGS sequence"/>
</dbReference>
<proteinExistence type="predicted"/>
<evidence type="ECO:0000313" key="2">
    <source>
        <dbReference type="EMBL" id="SES77120.1"/>
    </source>
</evidence>
<organism evidence="2 3">
    <name type="scientific">Pseudomonas graminis</name>
    <dbReference type="NCBI Taxonomy" id="158627"/>
    <lineage>
        <taxon>Bacteria</taxon>
        <taxon>Pseudomonadati</taxon>
        <taxon>Pseudomonadota</taxon>
        <taxon>Gammaproteobacteria</taxon>
        <taxon>Pseudomonadales</taxon>
        <taxon>Pseudomonadaceae</taxon>
        <taxon>Pseudomonas</taxon>
    </lineage>
</organism>
<dbReference type="RefSeq" id="WP_074884119.1">
    <property type="nucleotide sequence ID" value="NZ_FOHW01000002.1"/>
</dbReference>
<evidence type="ECO:0000259" key="1">
    <source>
        <dbReference type="Pfam" id="PF20178"/>
    </source>
</evidence>
<dbReference type="InterPro" id="IPR046673">
    <property type="entry name" value="ToxA_N"/>
</dbReference>
<dbReference type="EMBL" id="FOHW01000002">
    <property type="protein sequence ID" value="SES77120.1"/>
    <property type="molecule type" value="Genomic_DNA"/>
</dbReference>
<protein>
    <recommendedName>
        <fullName evidence="1">Dermonecrotic toxin N-terminal domain-containing protein</fullName>
    </recommendedName>
</protein>
<gene>
    <name evidence="2" type="ORF">SAMN05216197_10293</name>
</gene>